<dbReference type="PANTHER" id="PTHR43201:SF8">
    <property type="entry name" value="ACYL-COA SYNTHETASE FAMILY MEMBER 3"/>
    <property type="match status" value="1"/>
</dbReference>
<dbReference type="EMBL" id="ABIY02000047">
    <property type="protein sequence ID" value="EDV02519.1"/>
    <property type="molecule type" value="Genomic_DNA"/>
</dbReference>
<evidence type="ECO:0000313" key="3">
    <source>
        <dbReference type="EMBL" id="EDV02519.1"/>
    </source>
</evidence>
<name>B3JET7_9BACT</name>
<evidence type="ECO:0000259" key="2">
    <source>
        <dbReference type="Pfam" id="PF00501"/>
    </source>
</evidence>
<dbReference type="STRING" id="470145.BACCOP_00380"/>
<dbReference type="Pfam" id="PF00501">
    <property type="entry name" value="AMP-binding"/>
    <property type="match status" value="1"/>
</dbReference>
<comment type="caution">
    <text evidence="3">The sequence shown here is derived from an EMBL/GenBank/DDBJ whole genome shotgun (WGS) entry which is preliminary data.</text>
</comment>
<gene>
    <name evidence="3" type="ORF">BACCOP_00380</name>
</gene>
<dbReference type="Proteomes" id="UP000003146">
    <property type="component" value="Unassembled WGS sequence"/>
</dbReference>
<sequence length="381" mass="42734">MTLPMTTFITQRAQQTITINGERYTASEAKISASDGKSLLQKKFYDLYGKDSFYSSLADFLAEWFDDSNTLKVHTSGSTGQPKELWVEKRKMMNSAILTISFLKLHQGDSAMLCMPLQYIAGKMVVVRSLVAGLNLIPIPPCGHPMQNIETPPVFSAMIPMQVFNSLQVPSERKLLMQIQHLIIGGGAIDDALGKALQEFPHAVWSTYGMTETLSHIALRRLNGSDYSDWYTPFDNVSLSLSEENTLIIHAPSVCSELLRTNDIAEFNQHGQFRILGRKDNTINTGGVKVQIEQVEKELKSLLNCPFMITSVPDPKFGERIVLLIEAVHINHEQINESIKKLPPYWRPKQIIRIDTLPLTDTGKPSRAVARQIASNYIDKT</sequence>
<dbReference type="Gene3D" id="3.30.300.30">
    <property type="match status" value="1"/>
</dbReference>
<dbReference type="GO" id="GO:0006631">
    <property type="term" value="P:fatty acid metabolic process"/>
    <property type="evidence" value="ECO:0007669"/>
    <property type="project" value="TreeGrafter"/>
</dbReference>
<accession>B3JET7</accession>
<comment type="similarity">
    <text evidence="1">Belongs to the ATP-dependent AMP-binding enzyme family.</text>
</comment>
<dbReference type="InterPro" id="IPR042099">
    <property type="entry name" value="ANL_N_sf"/>
</dbReference>
<organism evidence="3 4">
    <name type="scientific">Phocaeicola coprocola DSM 17136</name>
    <dbReference type="NCBI Taxonomy" id="470145"/>
    <lineage>
        <taxon>Bacteria</taxon>
        <taxon>Pseudomonadati</taxon>
        <taxon>Bacteroidota</taxon>
        <taxon>Bacteroidia</taxon>
        <taxon>Bacteroidales</taxon>
        <taxon>Bacteroidaceae</taxon>
        <taxon>Phocaeicola</taxon>
    </lineage>
</organism>
<evidence type="ECO:0000256" key="1">
    <source>
        <dbReference type="ARBA" id="ARBA00006432"/>
    </source>
</evidence>
<dbReference type="GO" id="GO:0031956">
    <property type="term" value="F:medium-chain fatty acid-CoA ligase activity"/>
    <property type="evidence" value="ECO:0007669"/>
    <property type="project" value="TreeGrafter"/>
</dbReference>
<dbReference type="InterPro" id="IPR000873">
    <property type="entry name" value="AMP-dep_synth/lig_dom"/>
</dbReference>
<dbReference type="HOGENOM" id="CLU_062005_0_0_10"/>
<reference evidence="3 4" key="2">
    <citation type="submission" date="2008-04" db="EMBL/GenBank/DDBJ databases">
        <authorList>
            <person name="Fulton L."/>
            <person name="Clifton S."/>
            <person name="Fulton B."/>
            <person name="Xu J."/>
            <person name="Minx P."/>
            <person name="Pepin K.H."/>
            <person name="Johnson M."/>
            <person name="Thiruvilangam P."/>
            <person name="Bhonagiri V."/>
            <person name="Nash W.E."/>
            <person name="Mardis E.R."/>
            <person name="Wilson R.K."/>
        </authorList>
    </citation>
    <scope>NUCLEOTIDE SEQUENCE [LARGE SCALE GENOMIC DNA]</scope>
    <source>
        <strain evidence="3 4">DSM 17136</strain>
    </source>
</reference>
<feature type="domain" description="AMP-dependent synthetase/ligase" evidence="2">
    <location>
        <begin position="73"/>
        <end position="221"/>
    </location>
</feature>
<protein>
    <recommendedName>
        <fullName evidence="2">AMP-dependent synthetase/ligase domain-containing protein</fullName>
    </recommendedName>
</protein>
<dbReference type="AlphaFoldDB" id="B3JET7"/>
<dbReference type="Gene3D" id="3.40.50.12780">
    <property type="entry name" value="N-terminal domain of ligase-like"/>
    <property type="match status" value="1"/>
</dbReference>
<dbReference type="InterPro" id="IPR045851">
    <property type="entry name" value="AMP-bd_C_sf"/>
</dbReference>
<evidence type="ECO:0000313" key="4">
    <source>
        <dbReference type="Proteomes" id="UP000003146"/>
    </source>
</evidence>
<reference evidence="3 4" key="1">
    <citation type="submission" date="2008-04" db="EMBL/GenBank/DDBJ databases">
        <title>Draft genome sequence of Bacteroides coprocola (DSM 17136).</title>
        <authorList>
            <person name="Sudarsanam P."/>
            <person name="Ley R."/>
            <person name="Guruge J."/>
            <person name="Turnbaugh P.J."/>
            <person name="Mahowald M."/>
            <person name="Liep D."/>
            <person name="Gordon J."/>
        </authorList>
    </citation>
    <scope>NUCLEOTIDE SEQUENCE [LARGE SCALE GENOMIC DNA]</scope>
    <source>
        <strain evidence="3 4">DSM 17136</strain>
    </source>
</reference>
<dbReference type="eggNOG" id="COG0318">
    <property type="taxonomic scope" value="Bacteria"/>
</dbReference>
<dbReference type="PANTHER" id="PTHR43201">
    <property type="entry name" value="ACYL-COA SYNTHETASE"/>
    <property type="match status" value="1"/>
</dbReference>
<dbReference type="SUPFAM" id="SSF56801">
    <property type="entry name" value="Acetyl-CoA synthetase-like"/>
    <property type="match status" value="1"/>
</dbReference>
<proteinExistence type="inferred from homology"/>